<comment type="caution">
    <text evidence="1">The sequence shown here is derived from an EMBL/GenBank/DDBJ whole genome shotgun (WGS) entry which is preliminary data.</text>
</comment>
<proteinExistence type="predicted"/>
<organism evidence="1 2">
    <name type="scientific">Periplaneta americana</name>
    <name type="common">American cockroach</name>
    <name type="synonym">Blatta americana</name>
    <dbReference type="NCBI Taxonomy" id="6978"/>
    <lineage>
        <taxon>Eukaryota</taxon>
        <taxon>Metazoa</taxon>
        <taxon>Ecdysozoa</taxon>
        <taxon>Arthropoda</taxon>
        <taxon>Hexapoda</taxon>
        <taxon>Insecta</taxon>
        <taxon>Pterygota</taxon>
        <taxon>Neoptera</taxon>
        <taxon>Polyneoptera</taxon>
        <taxon>Dictyoptera</taxon>
        <taxon>Blattodea</taxon>
        <taxon>Blattoidea</taxon>
        <taxon>Blattidae</taxon>
        <taxon>Blattinae</taxon>
        <taxon>Periplaneta</taxon>
    </lineage>
</organism>
<accession>A0ABQ8T3M4</accession>
<dbReference type="Proteomes" id="UP001148838">
    <property type="component" value="Unassembled WGS sequence"/>
</dbReference>
<dbReference type="Gene3D" id="2.60.40.150">
    <property type="entry name" value="C2 domain"/>
    <property type="match status" value="1"/>
</dbReference>
<dbReference type="InterPro" id="IPR035892">
    <property type="entry name" value="C2_domain_sf"/>
</dbReference>
<name>A0ABQ8T3M4_PERAM</name>
<keyword evidence="2" id="KW-1185">Reference proteome</keyword>
<protein>
    <submittedName>
        <fullName evidence="1">Uncharacterized protein</fullName>
    </submittedName>
</protein>
<evidence type="ECO:0000313" key="1">
    <source>
        <dbReference type="EMBL" id="KAJ4441084.1"/>
    </source>
</evidence>
<sequence>MPCPSQTSGFNVPNYVRLRTAGNPIKVNCFSVDSMRTKKDRIGSFIINLRQAHIVPSGKFHSEIGESWWEWQKLIAAKSPYPELLCSLRLEEKLKTYDSKSNLKGLLPSGLYFFIEINFQSLSQPSKEKRNRRRRKIMVQHPHPNPCLITRLHSDKGIIQIGSDETAVDNFTLTIYVGLAVNLDLVRS</sequence>
<reference evidence="1 2" key="1">
    <citation type="journal article" date="2022" name="Allergy">
        <title>Genome assembly and annotation of Periplaneta americana reveal a comprehensive cockroach allergen profile.</title>
        <authorList>
            <person name="Wang L."/>
            <person name="Xiong Q."/>
            <person name="Saelim N."/>
            <person name="Wang L."/>
            <person name="Nong W."/>
            <person name="Wan A.T."/>
            <person name="Shi M."/>
            <person name="Liu X."/>
            <person name="Cao Q."/>
            <person name="Hui J.H.L."/>
            <person name="Sookrung N."/>
            <person name="Leung T.F."/>
            <person name="Tungtrongchitr A."/>
            <person name="Tsui S.K.W."/>
        </authorList>
    </citation>
    <scope>NUCLEOTIDE SEQUENCE [LARGE SCALE GENOMIC DNA]</scope>
    <source>
        <strain evidence="1">PWHHKU_190912</strain>
    </source>
</reference>
<dbReference type="EMBL" id="JAJSOF020000015">
    <property type="protein sequence ID" value="KAJ4441084.1"/>
    <property type="molecule type" value="Genomic_DNA"/>
</dbReference>
<evidence type="ECO:0000313" key="2">
    <source>
        <dbReference type="Proteomes" id="UP001148838"/>
    </source>
</evidence>
<gene>
    <name evidence="1" type="ORF">ANN_10934</name>
</gene>